<dbReference type="InterPro" id="IPR000415">
    <property type="entry name" value="Nitroreductase-like"/>
</dbReference>
<dbReference type="RefSeq" id="WP_343956533.1">
    <property type="nucleotide sequence ID" value="NZ_BAAAMN010000016.1"/>
</dbReference>
<comment type="caution">
    <text evidence="2">The sequence shown here is derived from an EMBL/GenBank/DDBJ whole genome shotgun (WGS) entry which is preliminary data.</text>
</comment>
<keyword evidence="3" id="KW-1185">Reference proteome</keyword>
<sequence length="208" mass="22947">MVETDPTDAAVATREVLDRVFTDAHTTNTFSQGPVDPVIIAQAYEDIRWAPTQMNSQPMRMTLVYSADAKQRLDPHMKGGNRAKTLAAPMTIIAAWDPRWHDHLPHLAPHKAGAHDKLDPDPVAREQIAQVSAHLQIGYLIVALRAHGLHVGPMTGFNAARVDEEFHTDTGWKTAVIINAGWKPNDDDAKAVRPRAGRLSFDDACQII</sequence>
<dbReference type="Proteomes" id="UP001501461">
    <property type="component" value="Unassembled WGS sequence"/>
</dbReference>
<dbReference type="PANTHER" id="PTHR43543:SF1">
    <property type="entry name" value="MALONIC SEMIALDEHYDE REDUCTASE RUTE-RELATED"/>
    <property type="match status" value="1"/>
</dbReference>
<reference evidence="2 3" key="1">
    <citation type="journal article" date="2019" name="Int. J. Syst. Evol. Microbiol.">
        <title>The Global Catalogue of Microorganisms (GCM) 10K type strain sequencing project: providing services to taxonomists for standard genome sequencing and annotation.</title>
        <authorList>
            <consortium name="The Broad Institute Genomics Platform"/>
            <consortium name="The Broad Institute Genome Sequencing Center for Infectious Disease"/>
            <person name="Wu L."/>
            <person name="Ma J."/>
        </authorList>
    </citation>
    <scope>NUCLEOTIDE SEQUENCE [LARGE SCALE GENOMIC DNA]</scope>
    <source>
        <strain evidence="2 3">JCM 13595</strain>
    </source>
</reference>
<dbReference type="InterPro" id="IPR029479">
    <property type="entry name" value="Nitroreductase"/>
</dbReference>
<dbReference type="PANTHER" id="PTHR43543">
    <property type="entry name" value="MALONIC SEMIALDEHYDE REDUCTASE RUTE-RELATED"/>
    <property type="match status" value="1"/>
</dbReference>
<dbReference type="InterPro" id="IPR050461">
    <property type="entry name" value="Nitroreductase_HadB/RutE"/>
</dbReference>
<gene>
    <name evidence="2" type="ORF">GCM10009720_10270</name>
</gene>
<accession>A0ABN2UFQ8</accession>
<dbReference type="Gene3D" id="3.40.109.10">
    <property type="entry name" value="NADH Oxidase"/>
    <property type="match status" value="1"/>
</dbReference>
<dbReference type="Pfam" id="PF00881">
    <property type="entry name" value="Nitroreductase"/>
    <property type="match status" value="1"/>
</dbReference>
<name>A0ABN2UFQ8_9MICC</name>
<organism evidence="2 3">
    <name type="scientific">Yaniella flava</name>
    <dbReference type="NCBI Taxonomy" id="287930"/>
    <lineage>
        <taxon>Bacteria</taxon>
        <taxon>Bacillati</taxon>
        <taxon>Actinomycetota</taxon>
        <taxon>Actinomycetes</taxon>
        <taxon>Micrococcales</taxon>
        <taxon>Micrococcaceae</taxon>
        <taxon>Yaniella</taxon>
    </lineage>
</organism>
<evidence type="ECO:0000313" key="2">
    <source>
        <dbReference type="EMBL" id="GAA2031956.1"/>
    </source>
</evidence>
<feature type="domain" description="Nitroreductase" evidence="1">
    <location>
        <begin position="26"/>
        <end position="182"/>
    </location>
</feature>
<proteinExistence type="predicted"/>
<evidence type="ECO:0000313" key="3">
    <source>
        <dbReference type="Proteomes" id="UP001501461"/>
    </source>
</evidence>
<dbReference type="EMBL" id="BAAAMN010000016">
    <property type="protein sequence ID" value="GAA2031956.1"/>
    <property type="molecule type" value="Genomic_DNA"/>
</dbReference>
<dbReference type="SUPFAM" id="SSF55469">
    <property type="entry name" value="FMN-dependent nitroreductase-like"/>
    <property type="match status" value="1"/>
</dbReference>
<protein>
    <submittedName>
        <fullName evidence="2">Malonic semialdehyde reductase</fullName>
    </submittedName>
</protein>
<dbReference type="NCBIfam" id="NF003768">
    <property type="entry name" value="PRK05365.1"/>
    <property type="match status" value="1"/>
</dbReference>
<evidence type="ECO:0000259" key="1">
    <source>
        <dbReference type="Pfam" id="PF00881"/>
    </source>
</evidence>